<accession>A0A2I1FYS9</accession>
<protein>
    <submittedName>
        <fullName evidence="1">Uncharacterized protein</fullName>
    </submittedName>
</protein>
<gene>
    <name evidence="1" type="ORF">RhiirA4_393593</name>
</gene>
<evidence type="ECO:0000313" key="2">
    <source>
        <dbReference type="Proteomes" id="UP000234323"/>
    </source>
</evidence>
<proteinExistence type="predicted"/>
<feature type="non-terminal residue" evidence="1">
    <location>
        <position position="59"/>
    </location>
</feature>
<name>A0A2I1FYS9_9GLOM</name>
<sequence>MEFINAPIEQNNNLATESHPQAYYKSRLLDFTSKKLNEILESEDSQAYHASYSLDIKTD</sequence>
<organism evidence="1 2">
    <name type="scientific">Rhizophagus irregularis</name>
    <dbReference type="NCBI Taxonomy" id="588596"/>
    <lineage>
        <taxon>Eukaryota</taxon>
        <taxon>Fungi</taxon>
        <taxon>Fungi incertae sedis</taxon>
        <taxon>Mucoromycota</taxon>
        <taxon>Glomeromycotina</taxon>
        <taxon>Glomeromycetes</taxon>
        <taxon>Glomerales</taxon>
        <taxon>Glomeraceae</taxon>
        <taxon>Rhizophagus</taxon>
    </lineage>
</organism>
<keyword evidence="2" id="KW-1185">Reference proteome</keyword>
<dbReference type="EMBL" id="LLXI01000067">
    <property type="protein sequence ID" value="PKY39534.1"/>
    <property type="molecule type" value="Genomic_DNA"/>
</dbReference>
<evidence type="ECO:0000313" key="1">
    <source>
        <dbReference type="EMBL" id="PKY39534.1"/>
    </source>
</evidence>
<dbReference type="AlphaFoldDB" id="A0A2I1FYS9"/>
<reference evidence="1 2" key="1">
    <citation type="submission" date="2015-10" db="EMBL/GenBank/DDBJ databases">
        <title>Genome analyses suggest a sexual origin of heterokaryosis in a supposedly ancient asexual fungus.</title>
        <authorList>
            <person name="Ropars J."/>
            <person name="Sedzielewska K."/>
            <person name="Noel J."/>
            <person name="Charron P."/>
            <person name="Farinelli L."/>
            <person name="Marton T."/>
            <person name="Kruger M."/>
            <person name="Pelin A."/>
            <person name="Brachmann A."/>
            <person name="Corradi N."/>
        </authorList>
    </citation>
    <scope>NUCLEOTIDE SEQUENCE [LARGE SCALE GENOMIC DNA]</scope>
    <source>
        <strain evidence="1 2">A4</strain>
    </source>
</reference>
<comment type="caution">
    <text evidence="1">The sequence shown here is derived from an EMBL/GenBank/DDBJ whole genome shotgun (WGS) entry which is preliminary data.</text>
</comment>
<dbReference type="Proteomes" id="UP000234323">
    <property type="component" value="Unassembled WGS sequence"/>
</dbReference>